<dbReference type="Pfam" id="PF17191">
    <property type="entry name" value="RecG_wedge"/>
    <property type="match status" value="1"/>
</dbReference>
<keyword evidence="8" id="KW-0238">DNA-binding</keyword>
<evidence type="ECO:0000256" key="9">
    <source>
        <dbReference type="ARBA" id="ARBA00023172"/>
    </source>
</evidence>
<dbReference type="InterPro" id="IPR012340">
    <property type="entry name" value="NA-bd_OB-fold"/>
</dbReference>
<organism evidence="19 20">
    <name type="scientific">candidate division WOR-1 bacterium RIFOXYB2_FULL_48_7</name>
    <dbReference type="NCBI Taxonomy" id="1802583"/>
    <lineage>
        <taxon>Bacteria</taxon>
        <taxon>Bacillati</taxon>
        <taxon>Saganbacteria</taxon>
    </lineage>
</organism>
<evidence type="ECO:0000256" key="11">
    <source>
        <dbReference type="ARBA" id="ARBA00023235"/>
    </source>
</evidence>
<keyword evidence="7 15" id="KW-0067">ATP-binding</keyword>
<evidence type="ECO:0000259" key="18">
    <source>
        <dbReference type="PROSITE" id="PS51194"/>
    </source>
</evidence>
<comment type="similarity">
    <text evidence="1 15">Belongs to the helicase family. RecG subfamily.</text>
</comment>
<evidence type="ECO:0000256" key="4">
    <source>
        <dbReference type="ARBA" id="ARBA00022763"/>
    </source>
</evidence>
<dbReference type="SMART" id="SM00487">
    <property type="entry name" value="DEXDc"/>
    <property type="match status" value="1"/>
</dbReference>
<feature type="domain" description="Helicase ATP-binding" evidence="17">
    <location>
        <begin position="273"/>
        <end position="429"/>
    </location>
</feature>
<dbReference type="SMART" id="SM00490">
    <property type="entry name" value="HELICc"/>
    <property type="match status" value="1"/>
</dbReference>
<evidence type="ECO:0000256" key="2">
    <source>
        <dbReference type="ARBA" id="ARBA00017846"/>
    </source>
</evidence>
<dbReference type="GO" id="GO:0003677">
    <property type="term" value="F:DNA binding"/>
    <property type="evidence" value="ECO:0007669"/>
    <property type="project" value="UniProtKB-KW"/>
</dbReference>
<protein>
    <recommendedName>
        <fullName evidence="2 15">ATP-dependent DNA helicase RecG</fullName>
        <ecNumber evidence="13 15">5.6.2.4</ecNumber>
    </recommendedName>
</protein>
<evidence type="ECO:0000259" key="17">
    <source>
        <dbReference type="PROSITE" id="PS51192"/>
    </source>
</evidence>
<feature type="compositionally biased region" description="Basic and acidic residues" evidence="16">
    <location>
        <begin position="652"/>
        <end position="668"/>
    </location>
</feature>
<dbReference type="InterPro" id="IPR011545">
    <property type="entry name" value="DEAD/DEAH_box_helicase_dom"/>
</dbReference>
<dbReference type="PROSITE" id="PS51194">
    <property type="entry name" value="HELICASE_CTER"/>
    <property type="match status" value="1"/>
</dbReference>
<dbReference type="SUPFAM" id="SSF52540">
    <property type="entry name" value="P-loop containing nucleoside triphosphate hydrolases"/>
    <property type="match status" value="1"/>
</dbReference>
<dbReference type="AlphaFoldDB" id="A0A1F4TI81"/>
<dbReference type="STRING" id="1802583.A2311_05115"/>
<dbReference type="PROSITE" id="PS51192">
    <property type="entry name" value="HELICASE_ATP_BIND_1"/>
    <property type="match status" value="1"/>
</dbReference>
<comment type="caution">
    <text evidence="19">The sequence shown here is derived from an EMBL/GenBank/DDBJ whole genome shotgun (WGS) entry which is preliminary data.</text>
</comment>
<dbReference type="CDD" id="cd04488">
    <property type="entry name" value="RecG_wedge_OBF"/>
    <property type="match status" value="1"/>
</dbReference>
<keyword evidence="5 15" id="KW-0378">Hydrolase</keyword>
<keyword evidence="6 15" id="KW-0347">Helicase</keyword>
<dbReference type="InterPro" id="IPR033454">
    <property type="entry name" value="RecG_wedge"/>
</dbReference>
<evidence type="ECO:0000313" key="19">
    <source>
        <dbReference type="EMBL" id="OGC32327.1"/>
    </source>
</evidence>
<dbReference type="Pfam" id="PF19833">
    <property type="entry name" value="RecG_dom3_C"/>
    <property type="match status" value="1"/>
</dbReference>
<dbReference type="EC" id="5.6.2.4" evidence="13 15"/>
<sequence length="680" mass="76124">MAIAKPGEARPESEKLQTPLQFLKGVGPKLAKTYKKLGLETVYDLLFNLPRDFEDRRQTRKINQLLPGQFNLIKGEVLKTEVSTTRNRFSILKALIGDESGRVQAVWFNQPYLLAYLKVGTRLIVSGKAEVSPYDGQIQLQVRDFEIDTGDNLTIVPKYNLAEGLYPKKYRAVLKSALDGYLKYLPDKKKQAALLSMHLPKDLVAADKARDYLAYDELLSFQLGLLLHRLEQRARQPGLRFIVDPAAMGKFYQQLHFKLTAAQERAVADIFGDFTGGVSMNRLLQGDVGSGKTIVAAAAAFVAVCNGYQAAILAPTEILAWQHYEKLCQLFGGLNCRVDVLTSTVSSEQKRAELQTADIIVGTHALLEEKVVFRKLGFIVIDEQHRFGVHQRLRLIKKGEQPHVLVMTATPIPRSLALTLYGELDRSVIDELPPGRRPVKTHFVPKNKRRQSYEFIREKLAAGRQAYIVCPLVEESAELDLKAAKAEMELLQATVFPEFKIGLIHGKLPGKEKDQIMKAFANRQIQVLVSTTVIEVGIDVPNATLMLIEQVERFGLSQLHQLRGRIGRGEEESYCFLAGNPKTAEAKSRVKAMLETTDGFAIAEIDLKLRGPGDFLGIRQSGLPKFRVADIIKDEKLLLQAREEAKLLIEKDPESARNRWESQRENFEVAKGGLGGSPFN</sequence>
<dbReference type="InterPro" id="IPR001650">
    <property type="entry name" value="Helicase_C-like"/>
</dbReference>
<dbReference type="NCBIfam" id="TIGR00643">
    <property type="entry name" value="recG"/>
    <property type="match status" value="1"/>
</dbReference>
<evidence type="ECO:0000256" key="6">
    <source>
        <dbReference type="ARBA" id="ARBA00022806"/>
    </source>
</evidence>
<dbReference type="CDD" id="cd18811">
    <property type="entry name" value="SF2_C_RecG"/>
    <property type="match status" value="1"/>
</dbReference>
<keyword evidence="9 15" id="KW-0233">DNA recombination</keyword>
<name>A0A1F4TI81_UNCSA</name>
<keyword evidence="4 15" id="KW-0227">DNA damage</keyword>
<dbReference type="GO" id="GO:0006281">
    <property type="term" value="P:DNA repair"/>
    <property type="evidence" value="ECO:0007669"/>
    <property type="project" value="UniProtKB-UniRule"/>
</dbReference>
<comment type="catalytic activity">
    <reaction evidence="12 15">
        <text>Couples ATP hydrolysis with the unwinding of duplex DNA by translocating in the 3'-5' direction.</text>
        <dbReference type="EC" id="5.6.2.4"/>
    </reaction>
</comment>
<evidence type="ECO:0000256" key="13">
    <source>
        <dbReference type="ARBA" id="ARBA00034808"/>
    </source>
</evidence>
<evidence type="ECO:0000256" key="1">
    <source>
        <dbReference type="ARBA" id="ARBA00007504"/>
    </source>
</evidence>
<reference evidence="19 20" key="1">
    <citation type="journal article" date="2016" name="Nat. Commun.">
        <title>Thousands of microbial genomes shed light on interconnected biogeochemical processes in an aquifer system.</title>
        <authorList>
            <person name="Anantharaman K."/>
            <person name="Brown C.T."/>
            <person name="Hug L.A."/>
            <person name="Sharon I."/>
            <person name="Castelle C.J."/>
            <person name="Probst A.J."/>
            <person name="Thomas B.C."/>
            <person name="Singh A."/>
            <person name="Wilkins M.J."/>
            <person name="Karaoz U."/>
            <person name="Brodie E.L."/>
            <person name="Williams K.H."/>
            <person name="Hubbard S.S."/>
            <person name="Banfield J.F."/>
        </authorList>
    </citation>
    <scope>NUCLEOTIDE SEQUENCE [LARGE SCALE GENOMIC DNA]</scope>
</reference>
<evidence type="ECO:0000256" key="8">
    <source>
        <dbReference type="ARBA" id="ARBA00023125"/>
    </source>
</evidence>
<evidence type="ECO:0000256" key="3">
    <source>
        <dbReference type="ARBA" id="ARBA00022741"/>
    </source>
</evidence>
<dbReference type="InterPro" id="IPR027417">
    <property type="entry name" value="P-loop_NTPase"/>
</dbReference>
<gene>
    <name evidence="19" type="ORF">A2311_05115</name>
</gene>
<dbReference type="Gene3D" id="3.40.50.300">
    <property type="entry name" value="P-loop containing nucleotide triphosphate hydrolases"/>
    <property type="match status" value="2"/>
</dbReference>
<proteinExistence type="inferred from homology"/>
<evidence type="ECO:0000256" key="15">
    <source>
        <dbReference type="RuleBase" id="RU363016"/>
    </source>
</evidence>
<dbReference type="NCBIfam" id="NF008165">
    <property type="entry name" value="PRK10917.1-3"/>
    <property type="match status" value="1"/>
</dbReference>
<accession>A0A1F4TI81</accession>
<dbReference type="Gene3D" id="2.40.50.140">
    <property type="entry name" value="Nucleic acid-binding proteins"/>
    <property type="match status" value="1"/>
</dbReference>
<dbReference type="GO" id="GO:0043138">
    <property type="term" value="F:3'-5' DNA helicase activity"/>
    <property type="evidence" value="ECO:0007669"/>
    <property type="project" value="UniProtKB-EC"/>
</dbReference>
<dbReference type="PANTHER" id="PTHR47964">
    <property type="entry name" value="ATP-DEPENDENT DNA HELICASE HOMOLOG RECG, CHLOROPLASTIC"/>
    <property type="match status" value="1"/>
</dbReference>
<dbReference type="GO" id="GO:0005524">
    <property type="term" value="F:ATP binding"/>
    <property type="evidence" value="ECO:0007669"/>
    <property type="project" value="UniProtKB-KW"/>
</dbReference>
<evidence type="ECO:0000256" key="16">
    <source>
        <dbReference type="SAM" id="MobiDB-lite"/>
    </source>
</evidence>
<dbReference type="InterPro" id="IPR014001">
    <property type="entry name" value="Helicase_ATP-bd"/>
</dbReference>
<feature type="domain" description="Helicase C-terminal" evidence="18">
    <location>
        <begin position="448"/>
        <end position="613"/>
    </location>
</feature>
<keyword evidence="10 15" id="KW-0234">DNA repair</keyword>
<dbReference type="Pfam" id="PF00271">
    <property type="entry name" value="Helicase_C"/>
    <property type="match status" value="1"/>
</dbReference>
<dbReference type="SUPFAM" id="SSF50249">
    <property type="entry name" value="Nucleic acid-binding proteins"/>
    <property type="match status" value="1"/>
</dbReference>
<dbReference type="InterPro" id="IPR004609">
    <property type="entry name" value="ATP-dep_DNA_helicase_RecG"/>
</dbReference>
<dbReference type="PANTHER" id="PTHR47964:SF1">
    <property type="entry name" value="ATP-DEPENDENT DNA HELICASE HOMOLOG RECG, CHLOROPLASTIC"/>
    <property type="match status" value="1"/>
</dbReference>
<dbReference type="NCBIfam" id="NF008168">
    <property type="entry name" value="PRK10917.2-2"/>
    <property type="match status" value="1"/>
</dbReference>
<dbReference type="EMBL" id="MEUF01000082">
    <property type="protein sequence ID" value="OGC32327.1"/>
    <property type="molecule type" value="Genomic_DNA"/>
</dbReference>
<feature type="region of interest" description="Disordered" evidence="16">
    <location>
        <begin position="652"/>
        <end position="680"/>
    </location>
</feature>
<dbReference type="Pfam" id="PF00270">
    <property type="entry name" value="DEAD"/>
    <property type="match status" value="1"/>
</dbReference>
<evidence type="ECO:0000256" key="7">
    <source>
        <dbReference type="ARBA" id="ARBA00022840"/>
    </source>
</evidence>
<comment type="function">
    <text evidence="15">Plays a critical role in recombination and DNA repair. Helps process Holliday junction intermediates to mature products by catalyzing branch migration. Has replication fork regression activity, unwinds stalled or blocked replication forks to make a HJ that can be resolved. Has a DNA unwinding activity characteristic of a DNA helicase with 3'-5' polarity.</text>
</comment>
<evidence type="ECO:0000256" key="14">
    <source>
        <dbReference type="ARBA" id="ARBA00048988"/>
    </source>
</evidence>
<comment type="catalytic activity">
    <reaction evidence="14 15">
        <text>ATP + H2O = ADP + phosphate + H(+)</text>
        <dbReference type="Rhea" id="RHEA:13065"/>
        <dbReference type="ChEBI" id="CHEBI:15377"/>
        <dbReference type="ChEBI" id="CHEBI:15378"/>
        <dbReference type="ChEBI" id="CHEBI:30616"/>
        <dbReference type="ChEBI" id="CHEBI:43474"/>
        <dbReference type="ChEBI" id="CHEBI:456216"/>
        <dbReference type="EC" id="5.6.2.4"/>
    </reaction>
</comment>
<evidence type="ECO:0000256" key="10">
    <source>
        <dbReference type="ARBA" id="ARBA00023204"/>
    </source>
</evidence>
<evidence type="ECO:0000313" key="20">
    <source>
        <dbReference type="Proteomes" id="UP000178951"/>
    </source>
</evidence>
<evidence type="ECO:0000256" key="5">
    <source>
        <dbReference type="ARBA" id="ARBA00022801"/>
    </source>
</evidence>
<keyword evidence="11" id="KW-0413">Isomerase</keyword>
<dbReference type="Proteomes" id="UP000178951">
    <property type="component" value="Unassembled WGS sequence"/>
</dbReference>
<dbReference type="InterPro" id="IPR047112">
    <property type="entry name" value="RecG/Mfd"/>
</dbReference>
<dbReference type="InterPro" id="IPR045562">
    <property type="entry name" value="RecG_dom3_C"/>
</dbReference>
<dbReference type="GO" id="GO:0016887">
    <property type="term" value="F:ATP hydrolysis activity"/>
    <property type="evidence" value="ECO:0007669"/>
    <property type="project" value="RHEA"/>
</dbReference>
<evidence type="ECO:0000256" key="12">
    <source>
        <dbReference type="ARBA" id="ARBA00034617"/>
    </source>
</evidence>
<keyword evidence="3 15" id="KW-0547">Nucleotide-binding</keyword>
<dbReference type="GO" id="GO:0006310">
    <property type="term" value="P:DNA recombination"/>
    <property type="evidence" value="ECO:0007669"/>
    <property type="project" value="UniProtKB-UniRule"/>
</dbReference>